<dbReference type="Proteomes" id="UP001303046">
    <property type="component" value="Unassembled WGS sequence"/>
</dbReference>
<dbReference type="EMBL" id="JAVFWL010000001">
    <property type="protein sequence ID" value="KAK6728010.1"/>
    <property type="molecule type" value="Genomic_DNA"/>
</dbReference>
<protein>
    <submittedName>
        <fullName evidence="1">Uncharacterized protein</fullName>
    </submittedName>
</protein>
<comment type="caution">
    <text evidence="1">The sequence shown here is derived from an EMBL/GenBank/DDBJ whole genome shotgun (WGS) entry which is preliminary data.</text>
</comment>
<name>A0ABR1BRZ2_NECAM</name>
<keyword evidence="2" id="KW-1185">Reference proteome</keyword>
<sequence length="192" mass="21814">MNECPVCGAAKSRMERLRRRAQELPHRESQYTTAPSVETVRSHCEFAEHAHQEHAEDADEFLVETITFQNLQDYQIRVVTEKVDGVTVEHCFNHLGHEARPSQLRLEKSAEQYIVSLLRDGLTVRQVYKKDGRHGPVWLQQGVSTILDQAALMLMVCAAVCVAAQLTIRRHPLPQCVTFIRSAPTDPALQFQ</sequence>
<proteinExistence type="predicted"/>
<reference evidence="1 2" key="1">
    <citation type="submission" date="2023-08" db="EMBL/GenBank/DDBJ databases">
        <title>A Necator americanus chromosomal reference genome.</title>
        <authorList>
            <person name="Ilik V."/>
            <person name="Petrzelkova K.J."/>
            <person name="Pardy F."/>
            <person name="Fuh T."/>
            <person name="Niatou-Singa F.S."/>
            <person name="Gouil Q."/>
            <person name="Baker L."/>
            <person name="Ritchie M.E."/>
            <person name="Jex A.R."/>
            <person name="Gazzola D."/>
            <person name="Li H."/>
            <person name="Toshio Fujiwara R."/>
            <person name="Zhan B."/>
            <person name="Aroian R.V."/>
            <person name="Pafco B."/>
            <person name="Schwarz E.M."/>
        </authorList>
    </citation>
    <scope>NUCLEOTIDE SEQUENCE [LARGE SCALE GENOMIC DNA]</scope>
    <source>
        <strain evidence="1 2">Aroian</strain>
        <tissue evidence="1">Whole animal</tissue>
    </source>
</reference>
<accession>A0ABR1BRZ2</accession>
<organism evidence="1 2">
    <name type="scientific">Necator americanus</name>
    <name type="common">Human hookworm</name>
    <dbReference type="NCBI Taxonomy" id="51031"/>
    <lineage>
        <taxon>Eukaryota</taxon>
        <taxon>Metazoa</taxon>
        <taxon>Ecdysozoa</taxon>
        <taxon>Nematoda</taxon>
        <taxon>Chromadorea</taxon>
        <taxon>Rhabditida</taxon>
        <taxon>Rhabditina</taxon>
        <taxon>Rhabditomorpha</taxon>
        <taxon>Strongyloidea</taxon>
        <taxon>Ancylostomatidae</taxon>
        <taxon>Bunostominae</taxon>
        <taxon>Necator</taxon>
    </lineage>
</organism>
<evidence type="ECO:0000313" key="1">
    <source>
        <dbReference type="EMBL" id="KAK6728010.1"/>
    </source>
</evidence>
<evidence type="ECO:0000313" key="2">
    <source>
        <dbReference type="Proteomes" id="UP001303046"/>
    </source>
</evidence>
<gene>
    <name evidence="1" type="primary">Necator_chrI.g1708</name>
    <name evidence="1" type="ORF">RB195_005582</name>
</gene>